<evidence type="ECO:0000313" key="13">
    <source>
        <dbReference type="Proteomes" id="UP000626210"/>
    </source>
</evidence>
<evidence type="ECO:0000256" key="4">
    <source>
        <dbReference type="ARBA" id="ARBA00022475"/>
    </source>
</evidence>
<keyword evidence="4" id="KW-1003">Cell membrane</keyword>
<dbReference type="CDD" id="cd00082">
    <property type="entry name" value="HisKA"/>
    <property type="match status" value="1"/>
</dbReference>
<evidence type="ECO:0000256" key="7">
    <source>
        <dbReference type="ARBA" id="ARBA00022777"/>
    </source>
</evidence>
<keyword evidence="5" id="KW-0808">Transferase</keyword>
<evidence type="ECO:0000256" key="8">
    <source>
        <dbReference type="ARBA" id="ARBA00022840"/>
    </source>
</evidence>
<reference evidence="13" key="1">
    <citation type="journal article" date="2019" name="Int. J. Syst. Evol. Microbiol.">
        <title>The Global Catalogue of Microorganisms (GCM) 10K type strain sequencing project: providing services to taxonomists for standard genome sequencing and annotation.</title>
        <authorList>
            <consortium name="The Broad Institute Genomics Platform"/>
            <consortium name="The Broad Institute Genome Sequencing Center for Infectious Disease"/>
            <person name="Wu L."/>
            <person name="Ma J."/>
        </authorList>
    </citation>
    <scope>NUCLEOTIDE SEQUENCE [LARGE SCALE GENOMIC DNA]</scope>
    <source>
        <strain evidence="13">KCTC 23314</strain>
    </source>
</reference>
<feature type="region of interest" description="Disordered" evidence="9">
    <location>
        <begin position="111"/>
        <end position="130"/>
    </location>
</feature>
<dbReference type="SMART" id="SM00387">
    <property type="entry name" value="HATPase_c"/>
    <property type="match status" value="1"/>
</dbReference>
<dbReference type="Pfam" id="PF02518">
    <property type="entry name" value="HATPase_c"/>
    <property type="match status" value="1"/>
</dbReference>
<comment type="subcellular location">
    <subcellularLocation>
        <location evidence="2">Cell membrane</location>
        <topology evidence="2">Multi-pass membrane protein</topology>
    </subcellularLocation>
</comment>
<gene>
    <name evidence="12" type="ORF">GCM10007320_36270</name>
</gene>
<accession>A0ABQ3G490</accession>
<keyword evidence="7" id="KW-0418">Kinase</keyword>
<dbReference type="SUPFAM" id="SSF47384">
    <property type="entry name" value="Homodimeric domain of signal transducing histidine kinase"/>
    <property type="match status" value="1"/>
</dbReference>
<organism evidence="12 13">
    <name type="scientific">Pseudorhodoferax aquiterrae</name>
    <dbReference type="NCBI Taxonomy" id="747304"/>
    <lineage>
        <taxon>Bacteria</taxon>
        <taxon>Pseudomonadati</taxon>
        <taxon>Pseudomonadota</taxon>
        <taxon>Betaproteobacteria</taxon>
        <taxon>Burkholderiales</taxon>
        <taxon>Comamonadaceae</taxon>
    </lineage>
</organism>
<feature type="transmembrane region" description="Helical" evidence="10">
    <location>
        <begin position="12"/>
        <end position="32"/>
    </location>
</feature>
<dbReference type="InterPro" id="IPR036097">
    <property type="entry name" value="HisK_dim/P_sf"/>
</dbReference>
<dbReference type="SMART" id="SM00388">
    <property type="entry name" value="HisKA"/>
    <property type="match status" value="1"/>
</dbReference>
<feature type="domain" description="Histidine kinase" evidence="11">
    <location>
        <begin position="282"/>
        <end position="481"/>
    </location>
</feature>
<comment type="catalytic activity">
    <reaction evidence="1">
        <text>ATP + protein L-histidine = ADP + protein N-phospho-L-histidine.</text>
        <dbReference type="EC" id="2.7.13.3"/>
    </reaction>
</comment>
<feature type="transmembrane region" description="Helical" evidence="10">
    <location>
        <begin position="199"/>
        <end position="221"/>
    </location>
</feature>
<keyword evidence="8" id="KW-0067">ATP-binding</keyword>
<dbReference type="InterPro" id="IPR050980">
    <property type="entry name" value="2C_sensor_his_kinase"/>
</dbReference>
<dbReference type="PANTHER" id="PTHR44936">
    <property type="entry name" value="SENSOR PROTEIN CREC"/>
    <property type="match status" value="1"/>
</dbReference>
<dbReference type="CDD" id="cd00075">
    <property type="entry name" value="HATPase"/>
    <property type="match status" value="1"/>
</dbReference>
<evidence type="ECO:0000259" key="11">
    <source>
        <dbReference type="PROSITE" id="PS50109"/>
    </source>
</evidence>
<dbReference type="InterPro" id="IPR005467">
    <property type="entry name" value="His_kinase_dom"/>
</dbReference>
<dbReference type="InterPro" id="IPR003661">
    <property type="entry name" value="HisK_dim/P_dom"/>
</dbReference>
<dbReference type="EMBL" id="BMYK01000011">
    <property type="protein sequence ID" value="GHC88946.1"/>
    <property type="molecule type" value="Genomic_DNA"/>
</dbReference>
<dbReference type="EC" id="2.7.13.3" evidence="3"/>
<dbReference type="Gene3D" id="3.30.565.10">
    <property type="entry name" value="Histidine kinase-like ATPase, C-terminal domain"/>
    <property type="match status" value="1"/>
</dbReference>
<dbReference type="RefSeq" id="WP_189688337.1">
    <property type="nucleotide sequence ID" value="NZ_BMYK01000011.1"/>
</dbReference>
<evidence type="ECO:0000313" key="12">
    <source>
        <dbReference type="EMBL" id="GHC88946.1"/>
    </source>
</evidence>
<dbReference type="PANTHER" id="PTHR44936:SF10">
    <property type="entry name" value="SENSOR PROTEIN RSTB"/>
    <property type="match status" value="1"/>
</dbReference>
<keyword evidence="13" id="KW-1185">Reference proteome</keyword>
<evidence type="ECO:0000256" key="10">
    <source>
        <dbReference type="SAM" id="Phobius"/>
    </source>
</evidence>
<proteinExistence type="predicted"/>
<evidence type="ECO:0000256" key="2">
    <source>
        <dbReference type="ARBA" id="ARBA00004651"/>
    </source>
</evidence>
<comment type="caution">
    <text evidence="12">The sequence shown here is derived from an EMBL/GenBank/DDBJ whole genome shotgun (WGS) entry which is preliminary data.</text>
</comment>
<dbReference type="Gene3D" id="1.10.287.130">
    <property type="match status" value="1"/>
</dbReference>
<evidence type="ECO:0000256" key="9">
    <source>
        <dbReference type="SAM" id="MobiDB-lite"/>
    </source>
</evidence>
<keyword evidence="10" id="KW-0472">Membrane</keyword>
<evidence type="ECO:0000256" key="1">
    <source>
        <dbReference type="ARBA" id="ARBA00000085"/>
    </source>
</evidence>
<dbReference type="InterPro" id="IPR036890">
    <property type="entry name" value="HATPase_C_sf"/>
</dbReference>
<evidence type="ECO:0000256" key="3">
    <source>
        <dbReference type="ARBA" id="ARBA00012438"/>
    </source>
</evidence>
<evidence type="ECO:0000256" key="6">
    <source>
        <dbReference type="ARBA" id="ARBA00022741"/>
    </source>
</evidence>
<dbReference type="Proteomes" id="UP000626210">
    <property type="component" value="Unassembled WGS sequence"/>
</dbReference>
<keyword evidence="10" id="KW-1133">Transmembrane helix</keyword>
<dbReference type="PROSITE" id="PS50109">
    <property type="entry name" value="HIS_KIN"/>
    <property type="match status" value="1"/>
</dbReference>
<evidence type="ECO:0000256" key="5">
    <source>
        <dbReference type="ARBA" id="ARBA00022679"/>
    </source>
</evidence>
<keyword evidence="6" id="KW-0547">Nucleotide-binding</keyword>
<keyword evidence="10" id="KW-0812">Transmembrane</keyword>
<dbReference type="InterPro" id="IPR003594">
    <property type="entry name" value="HATPase_dom"/>
</dbReference>
<sequence>MSRRPFSIVRRLTILVVAVMVVMLCLNAYLFLRSTQPMAWQLAGTLARSIHVVRTALQQAPAAQRDALARALRFGGFPVHRATAAPPYTQAPPPFDPFPLLAQPPRFGPPQFGPPRPGLWPDRGPPPDARPWPMHEGPAPAQRLDWAEQLRSKLDFPITLSWLHPAPPGPPLLRVRFSVDMEEWVIDMPGGGRPPMAPLLLALLLLVGVGVAAAAATVAGVRWITRPMAQLADEVAARQRELRPITQASPVAAELRPLVEAFNGLVGAVTAADATRQQLLAGLSHDLRTPLARLRLRMECMCPDDQLESMEHDFQALAHIVDQFLAYAQGEADVAPGSPEPLGALARRIARSHGEGKVQVEIEDPAAGELLVPDIALHRVLSNLIDNAAAHGLAPIVLCIRSVARECQLLVLDSGPGIGAERFEEAQQPFVRLQAGRAGIGHCGLGLAIVAQIARRLHGRVFLHAFDGQQSGVGVALPFPTHI</sequence>
<dbReference type="SUPFAM" id="SSF55874">
    <property type="entry name" value="ATPase domain of HSP90 chaperone/DNA topoisomerase II/histidine kinase"/>
    <property type="match status" value="1"/>
</dbReference>
<dbReference type="Pfam" id="PF00512">
    <property type="entry name" value="HisKA"/>
    <property type="match status" value="1"/>
</dbReference>
<protein>
    <recommendedName>
        <fullName evidence="3">histidine kinase</fullName>
        <ecNumber evidence="3">2.7.13.3</ecNumber>
    </recommendedName>
</protein>
<name>A0ABQ3G490_9BURK</name>